<proteinExistence type="predicted"/>
<accession>A0A5B7G6W0</accession>
<dbReference type="AlphaFoldDB" id="A0A5B7G6W0"/>
<evidence type="ECO:0000313" key="3">
    <source>
        <dbReference type="Proteomes" id="UP000324222"/>
    </source>
</evidence>
<reference evidence="2 3" key="1">
    <citation type="submission" date="2019-05" db="EMBL/GenBank/DDBJ databases">
        <title>Another draft genome of Portunus trituberculatus and its Hox gene families provides insights of decapod evolution.</title>
        <authorList>
            <person name="Jeong J.-H."/>
            <person name="Song I."/>
            <person name="Kim S."/>
            <person name="Choi T."/>
            <person name="Kim D."/>
            <person name="Ryu S."/>
            <person name="Kim W."/>
        </authorList>
    </citation>
    <scope>NUCLEOTIDE SEQUENCE [LARGE SCALE GENOMIC DNA]</scope>
    <source>
        <tissue evidence="2">Muscle</tissue>
    </source>
</reference>
<dbReference type="EMBL" id="VSRR010013356">
    <property type="protein sequence ID" value="MPC55671.1"/>
    <property type="molecule type" value="Genomic_DNA"/>
</dbReference>
<gene>
    <name evidence="2" type="ORF">E2C01_049614</name>
</gene>
<feature type="compositionally biased region" description="Basic and acidic residues" evidence="1">
    <location>
        <begin position="55"/>
        <end position="65"/>
    </location>
</feature>
<organism evidence="2 3">
    <name type="scientific">Portunus trituberculatus</name>
    <name type="common">Swimming crab</name>
    <name type="synonym">Neptunus trituberculatus</name>
    <dbReference type="NCBI Taxonomy" id="210409"/>
    <lineage>
        <taxon>Eukaryota</taxon>
        <taxon>Metazoa</taxon>
        <taxon>Ecdysozoa</taxon>
        <taxon>Arthropoda</taxon>
        <taxon>Crustacea</taxon>
        <taxon>Multicrustacea</taxon>
        <taxon>Malacostraca</taxon>
        <taxon>Eumalacostraca</taxon>
        <taxon>Eucarida</taxon>
        <taxon>Decapoda</taxon>
        <taxon>Pleocyemata</taxon>
        <taxon>Brachyura</taxon>
        <taxon>Eubrachyura</taxon>
        <taxon>Portunoidea</taxon>
        <taxon>Portunidae</taxon>
        <taxon>Portuninae</taxon>
        <taxon>Portunus</taxon>
    </lineage>
</organism>
<evidence type="ECO:0000313" key="2">
    <source>
        <dbReference type="EMBL" id="MPC55671.1"/>
    </source>
</evidence>
<evidence type="ECO:0000256" key="1">
    <source>
        <dbReference type="SAM" id="MobiDB-lite"/>
    </source>
</evidence>
<dbReference type="Proteomes" id="UP000324222">
    <property type="component" value="Unassembled WGS sequence"/>
</dbReference>
<sequence length="83" mass="9087">MRDGTLPGPMKSLTQSHVYRFNAGLGYRCEGMPQQLRTPGRGGAGRYRAGTGQDKALRQAERQEGNTRAPPQGSGQRRPFIAE</sequence>
<name>A0A5B7G6W0_PORTR</name>
<comment type="caution">
    <text evidence="2">The sequence shown here is derived from an EMBL/GenBank/DDBJ whole genome shotgun (WGS) entry which is preliminary data.</text>
</comment>
<feature type="region of interest" description="Disordered" evidence="1">
    <location>
        <begin position="31"/>
        <end position="83"/>
    </location>
</feature>
<protein>
    <submittedName>
        <fullName evidence="2">Uncharacterized protein</fullName>
    </submittedName>
</protein>
<keyword evidence="3" id="KW-1185">Reference proteome</keyword>